<evidence type="ECO:0000256" key="1">
    <source>
        <dbReference type="SAM" id="Coils"/>
    </source>
</evidence>
<dbReference type="STRING" id="67767.A0A0J7K5P1"/>
<keyword evidence="1" id="KW-0175">Coiled coil</keyword>
<comment type="caution">
    <text evidence="2">The sequence shown here is derived from an EMBL/GenBank/DDBJ whole genome shotgun (WGS) entry which is preliminary data.</text>
</comment>
<protein>
    <submittedName>
        <fullName evidence="2">Thap domain-containing protein 4</fullName>
    </submittedName>
</protein>
<name>A0A0J7K5P1_LASNI</name>
<dbReference type="AlphaFoldDB" id="A0A0J7K5P1"/>
<dbReference type="Proteomes" id="UP000036403">
    <property type="component" value="Unassembled WGS sequence"/>
</dbReference>
<proteinExistence type="predicted"/>
<sequence length="196" mass="23084">MQISNFSEAKKCFTEAEQLSVVEDVLESPPIYNQNDYENLKLKLQQAELRAQEATQKLQQANIIILRTERSRRILKKHIRRLIDEKKKIELDNLKSKLKLNLRKLFNDDQIQIILGQNSRGFKWSNNTILKALKLRFLCGSNGYNELVKHHIPLPSERTLRRKKEGIDFEPGILEDVFDILNKQISLFKDDREKMP</sequence>
<accession>A0A0J7K5P1</accession>
<evidence type="ECO:0000313" key="2">
    <source>
        <dbReference type="EMBL" id="KMQ85667.1"/>
    </source>
</evidence>
<dbReference type="EMBL" id="LBMM01013373">
    <property type="protein sequence ID" value="KMQ85667.1"/>
    <property type="molecule type" value="Genomic_DNA"/>
</dbReference>
<keyword evidence="3" id="KW-1185">Reference proteome</keyword>
<reference evidence="2 3" key="1">
    <citation type="submission" date="2015-04" db="EMBL/GenBank/DDBJ databases">
        <title>Lasius niger genome sequencing.</title>
        <authorList>
            <person name="Konorov E.A."/>
            <person name="Nikitin M.A."/>
            <person name="Kirill M.V."/>
            <person name="Chang P."/>
        </authorList>
    </citation>
    <scope>NUCLEOTIDE SEQUENCE [LARGE SCALE GENOMIC DNA]</scope>
    <source>
        <tissue evidence="2">Whole</tissue>
    </source>
</reference>
<feature type="coiled-coil region" evidence="1">
    <location>
        <begin position="37"/>
        <end position="64"/>
    </location>
</feature>
<dbReference type="PaxDb" id="67767-A0A0J7K5P1"/>
<evidence type="ECO:0000313" key="3">
    <source>
        <dbReference type="Proteomes" id="UP000036403"/>
    </source>
</evidence>
<gene>
    <name evidence="2" type="ORF">RF55_15633</name>
</gene>
<dbReference type="OrthoDB" id="7554644at2759"/>
<organism evidence="2 3">
    <name type="scientific">Lasius niger</name>
    <name type="common">Black garden ant</name>
    <dbReference type="NCBI Taxonomy" id="67767"/>
    <lineage>
        <taxon>Eukaryota</taxon>
        <taxon>Metazoa</taxon>
        <taxon>Ecdysozoa</taxon>
        <taxon>Arthropoda</taxon>
        <taxon>Hexapoda</taxon>
        <taxon>Insecta</taxon>
        <taxon>Pterygota</taxon>
        <taxon>Neoptera</taxon>
        <taxon>Endopterygota</taxon>
        <taxon>Hymenoptera</taxon>
        <taxon>Apocrita</taxon>
        <taxon>Aculeata</taxon>
        <taxon>Formicoidea</taxon>
        <taxon>Formicidae</taxon>
        <taxon>Formicinae</taxon>
        <taxon>Lasius</taxon>
        <taxon>Lasius</taxon>
    </lineage>
</organism>